<feature type="region of interest" description="Disordered" evidence="20">
    <location>
        <begin position="1"/>
        <end position="45"/>
    </location>
</feature>
<dbReference type="GO" id="GO:0045786">
    <property type="term" value="P:negative regulation of cell cycle"/>
    <property type="evidence" value="ECO:0007669"/>
    <property type="project" value="TreeGrafter"/>
</dbReference>
<keyword evidence="12" id="KW-0804">Transcription</keyword>
<feature type="domain" description="Cyclin-like" evidence="21">
    <location>
        <begin position="136"/>
        <end position="220"/>
    </location>
</feature>
<gene>
    <name evidence="22" type="ORF">SMAX5B_010485</name>
</gene>
<dbReference type="InterPro" id="IPR036915">
    <property type="entry name" value="Cyclin-like_sf"/>
</dbReference>
<dbReference type="InterPro" id="IPR022786">
    <property type="entry name" value="Geminin/Multicilin"/>
</dbReference>
<evidence type="ECO:0000256" key="20">
    <source>
        <dbReference type="SAM" id="MobiDB-lite"/>
    </source>
</evidence>
<evidence type="ECO:0000256" key="9">
    <source>
        <dbReference type="ARBA" id="ARBA00023054"/>
    </source>
</evidence>
<dbReference type="GO" id="GO:0030030">
    <property type="term" value="P:cell projection organization"/>
    <property type="evidence" value="ECO:0007669"/>
    <property type="project" value="UniProtKB-KW"/>
</dbReference>
<dbReference type="STRING" id="52904.ENSSMAP00000016419"/>
<evidence type="ECO:0000256" key="16">
    <source>
        <dbReference type="ARBA" id="ARBA00031136"/>
    </source>
</evidence>
<dbReference type="FunFam" id="1.10.472.10:FF:000001">
    <property type="entry name" value="G2/mitotic-specific cyclin"/>
    <property type="match status" value="1"/>
</dbReference>
<dbReference type="Proteomes" id="UP000246464">
    <property type="component" value="Chromosome 9"/>
</dbReference>
<evidence type="ECO:0000256" key="12">
    <source>
        <dbReference type="ARBA" id="ARBA00023163"/>
    </source>
</evidence>
<evidence type="ECO:0000256" key="3">
    <source>
        <dbReference type="ARBA" id="ARBA00006955"/>
    </source>
</evidence>
<dbReference type="Gene3D" id="1.20.5.1180">
    <property type="entry name" value="Geminin coiled-coil domain"/>
    <property type="match status" value="1"/>
</dbReference>
<evidence type="ECO:0000256" key="7">
    <source>
        <dbReference type="ARBA" id="ARBA00022794"/>
    </source>
</evidence>
<dbReference type="Pfam" id="PF02984">
    <property type="entry name" value="Cyclin_C"/>
    <property type="match status" value="1"/>
</dbReference>
<evidence type="ECO:0000256" key="6">
    <source>
        <dbReference type="ARBA" id="ARBA00022618"/>
    </source>
</evidence>
<keyword evidence="13" id="KW-0539">Nucleus</keyword>
<keyword evidence="6" id="KW-0132">Cell division</keyword>
<evidence type="ECO:0000256" key="17">
    <source>
        <dbReference type="ARBA" id="ARBA00033197"/>
    </source>
</evidence>
<reference evidence="22 23" key="1">
    <citation type="submission" date="2017-12" db="EMBL/GenBank/DDBJ databases">
        <title>Integrating genomic resources of turbot (Scophthalmus maximus) in depth evaluation of genetic and physical mapping variation across individuals.</title>
        <authorList>
            <person name="Martinez P."/>
        </authorList>
    </citation>
    <scope>NUCLEOTIDE SEQUENCE [LARGE SCALE GENOMIC DNA]</scope>
</reference>
<comment type="similarity">
    <text evidence="4">Belongs to the geminin family.</text>
</comment>
<accession>A0A2U9BUF4</accession>
<evidence type="ECO:0000256" key="5">
    <source>
        <dbReference type="ARBA" id="ARBA00018222"/>
    </source>
</evidence>
<dbReference type="SUPFAM" id="SSF47954">
    <property type="entry name" value="Cyclin-like"/>
    <property type="match status" value="2"/>
</dbReference>
<feature type="domain" description="Cyclin-like" evidence="21">
    <location>
        <begin position="246"/>
        <end position="338"/>
    </location>
</feature>
<comment type="function">
    <text evidence="1">Essential for the control of the cell cycle at the G2/M (mitosis) transition.</text>
</comment>
<dbReference type="SUPFAM" id="SSF111469">
    <property type="entry name" value="Geminin coiled-coil domain"/>
    <property type="match status" value="1"/>
</dbReference>
<keyword evidence="8" id="KW-0805">Transcription regulation</keyword>
<evidence type="ECO:0000256" key="4">
    <source>
        <dbReference type="ARBA" id="ARBA00007979"/>
    </source>
</evidence>
<evidence type="ECO:0000256" key="13">
    <source>
        <dbReference type="ARBA" id="ARBA00023242"/>
    </source>
</evidence>
<protein>
    <recommendedName>
        <fullName evidence="18">G2/mitotic-specific cyclin-B2</fullName>
    </recommendedName>
    <alternativeName>
        <fullName evidence="16">Multiciliate differentiation and DNA synthesis-associated cell cycle protein</fullName>
    </alternativeName>
    <alternativeName>
        <fullName evidence="5">Multicilin</fullName>
    </alternativeName>
    <alternativeName>
        <fullName evidence="17">Protein Idas</fullName>
    </alternativeName>
</protein>
<dbReference type="Pfam" id="PF00134">
    <property type="entry name" value="Cyclin_N"/>
    <property type="match status" value="1"/>
</dbReference>
<comment type="similarity">
    <text evidence="3">Belongs to the cyclin family. Cyclin AB subfamily.</text>
</comment>
<organism evidence="22 23">
    <name type="scientific">Scophthalmus maximus</name>
    <name type="common">Turbot</name>
    <name type="synonym">Psetta maxima</name>
    <dbReference type="NCBI Taxonomy" id="52904"/>
    <lineage>
        <taxon>Eukaryota</taxon>
        <taxon>Metazoa</taxon>
        <taxon>Chordata</taxon>
        <taxon>Craniata</taxon>
        <taxon>Vertebrata</taxon>
        <taxon>Euteleostomi</taxon>
        <taxon>Actinopterygii</taxon>
        <taxon>Neopterygii</taxon>
        <taxon>Teleostei</taxon>
        <taxon>Neoteleostei</taxon>
        <taxon>Acanthomorphata</taxon>
        <taxon>Carangaria</taxon>
        <taxon>Pleuronectiformes</taxon>
        <taxon>Pleuronectoidei</taxon>
        <taxon>Scophthalmidae</taxon>
        <taxon>Scophthalmus</taxon>
    </lineage>
</organism>
<comment type="subunit">
    <text evidence="15">Interacts with the CDK1 protein kinase to form a serine/threonine kinase holoenzyme complex also known as maturation promoting factor (MPF). The cyclin subunit imparts substrate specificity to the complex.</text>
</comment>
<evidence type="ECO:0000259" key="21">
    <source>
        <dbReference type="SMART" id="SM00385"/>
    </source>
</evidence>
<dbReference type="Gene3D" id="1.10.472.10">
    <property type="entry name" value="Cyclin-like"/>
    <property type="match status" value="2"/>
</dbReference>
<evidence type="ECO:0000256" key="2">
    <source>
        <dbReference type="ARBA" id="ARBA00004123"/>
    </source>
</evidence>
<dbReference type="AlphaFoldDB" id="A0A2U9BUF4"/>
<dbReference type="PANTHER" id="PTHR13372:SF3">
    <property type="entry name" value="MULTICILIN"/>
    <property type="match status" value="1"/>
</dbReference>
<name>A0A2U9BUF4_SCOMX</name>
<keyword evidence="11" id="KW-0010">Activator</keyword>
<evidence type="ECO:0000256" key="14">
    <source>
        <dbReference type="ARBA" id="ARBA00023306"/>
    </source>
</evidence>
<dbReference type="Pfam" id="PF07412">
    <property type="entry name" value="Geminin"/>
    <property type="match status" value="1"/>
</dbReference>
<dbReference type="EMBL" id="CP026251">
    <property type="protein sequence ID" value="AWP07523.1"/>
    <property type="molecule type" value="Genomic_DNA"/>
</dbReference>
<dbReference type="InterPro" id="IPR006671">
    <property type="entry name" value="Cyclin_N"/>
</dbReference>
<dbReference type="GO" id="GO:0008156">
    <property type="term" value="P:negative regulation of DNA replication"/>
    <property type="evidence" value="ECO:0007669"/>
    <property type="project" value="TreeGrafter"/>
</dbReference>
<sequence>MVSFVNGDLGSEAAHKRRRVNGASPLTEALTSVQPRKLEARHRKQKLMSKMSDSGFEEDLVGLSPISSPARTNVSPLRVDEPEPPADSEQQLSNWYRQYGDVGFTIQREKEAQFHPCRSLARQPQLTADARCKLVSWLIPVHQHLRLSFECCCLAVNIMDRFLACTAVAADCFQLLGVTALLLASKQVEVCSPRISHLLSLCCDAFTKEQLCNMECLILLRLNFRLAAPTLAFFLDYYANCMEASQLVSENAVGDGCTRRNPDTKRHGQSGGLAQKVCELTLADYAFNKYPPSLTASCALRLAGELLKTDRESHNHNLARECEDNLKLLVSLNQETLEVNESDADDQDFGDYALDFMADSPTTLESSLSPAELIPFQGCVIPPLTPRPEFSAEESPIINSFAQAAHPPAEDGALWKGIAQCQGMELGHSVEVNNQLHEALHRRQEEINSLQNRNLHLRQLASRAKHLASVLEKLMTVRDPHEREPVPSCGHKTSLSPCKRQRLDEGYETESSDSVEEMLRDISTRCNAVLHSTAVGTRVRTEPETVRMFGAFSGLQTIVSKEGLSARTDGAQAEESVSSFRTSVREHCTIRTQVFPHGRAFTSRTQEGGYRFRWVPNHS</sequence>
<keyword evidence="9" id="KW-0175">Coiled coil</keyword>
<dbReference type="SMART" id="SM00385">
    <property type="entry name" value="CYCLIN"/>
    <property type="match status" value="2"/>
</dbReference>
<evidence type="ECO:0000256" key="18">
    <source>
        <dbReference type="ARBA" id="ARBA00040980"/>
    </source>
</evidence>
<dbReference type="InterPro" id="IPR004367">
    <property type="entry name" value="Cyclin_C-dom"/>
</dbReference>
<dbReference type="PANTHER" id="PTHR13372">
    <property type="entry name" value="GEMININ"/>
    <property type="match status" value="1"/>
</dbReference>
<dbReference type="CDD" id="cd22590">
    <property type="entry name" value="McIdas_CC"/>
    <property type="match status" value="1"/>
</dbReference>
<keyword evidence="10 19" id="KW-0195">Cyclin</keyword>
<dbReference type="GO" id="GO:0005634">
    <property type="term" value="C:nucleus"/>
    <property type="evidence" value="ECO:0007669"/>
    <property type="project" value="UniProtKB-SubCell"/>
</dbReference>
<dbReference type="InterPro" id="IPR013763">
    <property type="entry name" value="Cyclin-like_dom"/>
</dbReference>
<keyword evidence="14" id="KW-0131">Cell cycle</keyword>
<proteinExistence type="inferred from homology"/>
<evidence type="ECO:0000256" key="1">
    <source>
        <dbReference type="ARBA" id="ARBA00003222"/>
    </source>
</evidence>
<comment type="subcellular location">
    <subcellularLocation>
        <location evidence="2">Nucleus</location>
    </subcellularLocation>
</comment>
<evidence type="ECO:0000256" key="15">
    <source>
        <dbReference type="ARBA" id="ARBA00025821"/>
    </source>
</evidence>
<dbReference type="GO" id="GO:0051301">
    <property type="term" value="P:cell division"/>
    <property type="evidence" value="ECO:0007669"/>
    <property type="project" value="UniProtKB-KW"/>
</dbReference>
<dbReference type="CDD" id="cd20536">
    <property type="entry name" value="CYCLIN_CCNO_rpt1"/>
    <property type="match status" value="1"/>
</dbReference>
<evidence type="ECO:0000313" key="22">
    <source>
        <dbReference type="EMBL" id="AWP07523.1"/>
    </source>
</evidence>
<evidence type="ECO:0000313" key="23">
    <source>
        <dbReference type="Proteomes" id="UP000246464"/>
    </source>
</evidence>
<evidence type="ECO:0000256" key="19">
    <source>
        <dbReference type="RuleBase" id="RU000383"/>
    </source>
</evidence>
<evidence type="ECO:0000256" key="10">
    <source>
        <dbReference type="ARBA" id="ARBA00023127"/>
    </source>
</evidence>
<evidence type="ECO:0000256" key="8">
    <source>
        <dbReference type="ARBA" id="ARBA00023015"/>
    </source>
</evidence>
<keyword evidence="7" id="KW-0970">Cilium biogenesis/degradation</keyword>
<feature type="region of interest" description="Disordered" evidence="20">
    <location>
        <begin position="67"/>
        <end position="91"/>
    </location>
</feature>
<evidence type="ECO:0000256" key="11">
    <source>
        <dbReference type="ARBA" id="ARBA00023159"/>
    </source>
</evidence>
<keyword evidence="23" id="KW-1185">Reference proteome</keyword>